<comment type="similarity">
    <text evidence="3 11">Belongs to the 2-oxoacid dehydrogenase family.</text>
</comment>
<dbReference type="InterPro" id="IPR011053">
    <property type="entry name" value="Single_hybrid_motif"/>
</dbReference>
<dbReference type="RefSeq" id="WP_174626674.1">
    <property type="nucleotide sequence ID" value="NZ_CADCXN010000081.1"/>
</dbReference>
<dbReference type="Pfam" id="PF02817">
    <property type="entry name" value="E3_binding"/>
    <property type="match status" value="1"/>
</dbReference>
<dbReference type="InterPro" id="IPR001078">
    <property type="entry name" value="2-oxoacid_DH_actylTfrase"/>
</dbReference>
<dbReference type="FunFam" id="3.30.559.10:FF:000007">
    <property type="entry name" value="Dihydrolipoamide acetyltransferase component of pyruvate dehydrogenase complex"/>
    <property type="match status" value="1"/>
</dbReference>
<dbReference type="AlphaFoldDB" id="A0A8S0X951"/>
<sequence>MSIEVLVPPLPESVSDATLINWHKQAGETVTKNDNLVDLETDKVVLEVPAPATGTVSKIIKENGAIVTSGELLAVIETQAGASPPKIDNESPKLERVESGEDNESKTAEHEESDTPLSPSVRRLIMENKLDPAQINGTGKDGRLTKMDVLDYLNKQSSDKAANIASTEAKPETGEDQAKPETAKQQAKPETAKELEPAAPASNLRPEQRVAMTRLRAKVAERLLQAQRNAAMLTTFNEVNMQSVIDLRNQYKSRFEQKHQVKLGFMSFFVKASIEALKRFPAINASIDDNDIIYHGYYDLGIAVSTPRGLIVPVLKDADQLDFAGIEKSITDFGEKARTGALTYEDLKGGTFTITNGGVFGSMLSTPILNPPQCAILGMHAIKERPVVEQGQVVVRPIMYLALSYDHRLVDGREAVQFLVTIKECLEAPAHLLLNI</sequence>
<dbReference type="PANTHER" id="PTHR43416">
    <property type="entry name" value="DIHYDROLIPOYLLYSINE-RESIDUE SUCCINYLTRANSFERASE COMPONENT OF 2-OXOGLUTARATE DEHYDROGENASE COMPLEX, MITOCHONDRIAL-RELATED"/>
    <property type="match status" value="1"/>
</dbReference>
<dbReference type="InterPro" id="IPR006255">
    <property type="entry name" value="SucB"/>
</dbReference>
<dbReference type="InterPro" id="IPR000089">
    <property type="entry name" value="Biotin_lipoyl"/>
</dbReference>
<dbReference type="InterPro" id="IPR023213">
    <property type="entry name" value="CAT-like_dom_sf"/>
</dbReference>
<evidence type="ECO:0000256" key="5">
    <source>
        <dbReference type="ARBA" id="ARBA00019511"/>
    </source>
</evidence>
<evidence type="ECO:0000256" key="9">
    <source>
        <dbReference type="ARBA" id="ARBA00023315"/>
    </source>
</evidence>
<proteinExistence type="inferred from homology"/>
<dbReference type="PROSITE" id="PS50968">
    <property type="entry name" value="BIOTINYL_LIPOYL"/>
    <property type="match status" value="1"/>
</dbReference>
<dbReference type="Gene3D" id="2.40.50.100">
    <property type="match status" value="1"/>
</dbReference>
<evidence type="ECO:0000313" key="16">
    <source>
        <dbReference type="Proteomes" id="UP000494216"/>
    </source>
</evidence>
<dbReference type="SUPFAM" id="SSF47005">
    <property type="entry name" value="Peripheral subunit-binding domain of 2-oxo acid dehydrogenase complex"/>
    <property type="match status" value="1"/>
</dbReference>
<feature type="region of interest" description="Disordered" evidence="12">
    <location>
        <begin position="159"/>
        <end position="208"/>
    </location>
</feature>
<reference evidence="15 16" key="1">
    <citation type="submission" date="2020-02" db="EMBL/GenBank/DDBJ databases">
        <authorList>
            <person name="Hogendoorn C."/>
        </authorList>
    </citation>
    <scope>NUCLEOTIDE SEQUENCE [LARGE SCALE GENOMIC DNA]</scope>
    <source>
        <strain evidence="15">METHB21</strain>
    </source>
</reference>
<dbReference type="GO" id="GO:0005829">
    <property type="term" value="C:cytosol"/>
    <property type="evidence" value="ECO:0007669"/>
    <property type="project" value="TreeGrafter"/>
</dbReference>
<dbReference type="PANTHER" id="PTHR43416:SF5">
    <property type="entry name" value="DIHYDROLIPOYLLYSINE-RESIDUE SUCCINYLTRANSFERASE COMPONENT OF 2-OXOGLUTARATE DEHYDROGENASE COMPLEX, MITOCHONDRIAL"/>
    <property type="match status" value="1"/>
</dbReference>
<name>A0A8S0X951_9GAMM</name>
<dbReference type="Pfam" id="PF00198">
    <property type="entry name" value="2-oxoacid_dh"/>
    <property type="match status" value="1"/>
</dbReference>
<feature type="region of interest" description="Disordered" evidence="12">
    <location>
        <begin position="82"/>
        <end position="120"/>
    </location>
</feature>
<evidence type="ECO:0000256" key="1">
    <source>
        <dbReference type="ARBA" id="ARBA00004052"/>
    </source>
</evidence>
<organism evidence="15 16">
    <name type="scientific">Candidatus Methylobacter favarea</name>
    <dbReference type="NCBI Taxonomy" id="2707345"/>
    <lineage>
        <taxon>Bacteria</taxon>
        <taxon>Pseudomonadati</taxon>
        <taxon>Pseudomonadota</taxon>
        <taxon>Gammaproteobacteria</taxon>
        <taxon>Methylococcales</taxon>
        <taxon>Methylococcaceae</taxon>
        <taxon>Methylobacter</taxon>
    </lineage>
</organism>
<dbReference type="InterPro" id="IPR050537">
    <property type="entry name" value="2-oxoacid_dehydrogenase"/>
</dbReference>
<dbReference type="GO" id="GO:0006099">
    <property type="term" value="P:tricarboxylic acid cycle"/>
    <property type="evidence" value="ECO:0007669"/>
    <property type="project" value="UniProtKB-UniRule"/>
</dbReference>
<feature type="domain" description="Peripheral subunit-binding (PSBD)" evidence="14">
    <location>
        <begin position="116"/>
        <end position="153"/>
    </location>
</feature>
<evidence type="ECO:0000256" key="2">
    <source>
        <dbReference type="ARBA" id="ARBA00005145"/>
    </source>
</evidence>
<dbReference type="InterPro" id="IPR036625">
    <property type="entry name" value="E3-bd_dom_sf"/>
</dbReference>
<dbReference type="GO" id="GO:0033512">
    <property type="term" value="P:L-lysine catabolic process to acetyl-CoA via saccharopine"/>
    <property type="evidence" value="ECO:0007669"/>
    <property type="project" value="UniProtKB-UniRule"/>
</dbReference>
<gene>
    <name evidence="15" type="primary">sucB</name>
    <name evidence="15" type="ORF">METHB2_500014</name>
</gene>
<dbReference type="GO" id="GO:0045252">
    <property type="term" value="C:oxoglutarate dehydrogenase complex"/>
    <property type="evidence" value="ECO:0007669"/>
    <property type="project" value="UniProtKB-UniRule"/>
</dbReference>
<keyword evidence="7 11" id="KW-0808">Transferase</keyword>
<dbReference type="InterPro" id="IPR003016">
    <property type="entry name" value="2-oxoA_DH_lipoyl-BS"/>
</dbReference>
<dbReference type="SUPFAM" id="SSF51230">
    <property type="entry name" value="Single hybrid motif"/>
    <property type="match status" value="1"/>
</dbReference>
<feature type="domain" description="Lipoyl-binding" evidence="13">
    <location>
        <begin position="2"/>
        <end position="77"/>
    </location>
</feature>
<dbReference type="SUPFAM" id="SSF52777">
    <property type="entry name" value="CoA-dependent acyltransferases"/>
    <property type="match status" value="1"/>
</dbReference>
<keyword evidence="16" id="KW-1185">Reference proteome</keyword>
<dbReference type="EC" id="2.3.1.61" evidence="4 11"/>
<evidence type="ECO:0000256" key="11">
    <source>
        <dbReference type="RuleBase" id="RU361138"/>
    </source>
</evidence>
<dbReference type="PROSITE" id="PS51826">
    <property type="entry name" value="PSBD"/>
    <property type="match status" value="1"/>
</dbReference>
<dbReference type="NCBIfam" id="NF004309">
    <property type="entry name" value="PRK05704.1"/>
    <property type="match status" value="1"/>
</dbReference>
<evidence type="ECO:0000256" key="7">
    <source>
        <dbReference type="ARBA" id="ARBA00022679"/>
    </source>
</evidence>
<comment type="catalytic activity">
    <reaction evidence="10 11">
        <text>N(6)-[(R)-dihydrolipoyl]-L-lysyl-[protein] + succinyl-CoA = N(6)-[(R)-S(8)-succinyldihydrolipoyl]-L-lysyl-[protein] + CoA</text>
        <dbReference type="Rhea" id="RHEA:15213"/>
        <dbReference type="Rhea" id="RHEA-COMP:10475"/>
        <dbReference type="Rhea" id="RHEA-COMP:20092"/>
        <dbReference type="ChEBI" id="CHEBI:57287"/>
        <dbReference type="ChEBI" id="CHEBI:57292"/>
        <dbReference type="ChEBI" id="CHEBI:83100"/>
        <dbReference type="ChEBI" id="CHEBI:83120"/>
        <dbReference type="EC" id="2.3.1.61"/>
    </reaction>
</comment>
<comment type="function">
    <text evidence="1 11">E2 component of the 2-oxoglutarate dehydrogenase (OGDH) complex which catalyzes the second step in the conversion of 2-oxoglutarate to succinyl-CoA and CO(2).</text>
</comment>
<evidence type="ECO:0000256" key="8">
    <source>
        <dbReference type="ARBA" id="ARBA00022823"/>
    </source>
</evidence>
<dbReference type="CDD" id="cd06849">
    <property type="entry name" value="lipoyl_domain"/>
    <property type="match status" value="1"/>
</dbReference>
<keyword evidence="6 11" id="KW-0816">Tricarboxylic acid cycle</keyword>
<accession>A0A8S0X951</accession>
<dbReference type="NCBIfam" id="TIGR01347">
    <property type="entry name" value="sucB"/>
    <property type="match status" value="1"/>
</dbReference>
<comment type="cofactor">
    <cofactor evidence="11">
        <name>(R)-lipoate</name>
        <dbReference type="ChEBI" id="CHEBI:83088"/>
    </cofactor>
    <text evidence="11">Binds 1 lipoyl cofactor covalently.</text>
</comment>
<dbReference type="GO" id="GO:0004149">
    <property type="term" value="F:dihydrolipoyllysine-residue succinyltransferase activity"/>
    <property type="evidence" value="ECO:0007669"/>
    <property type="project" value="UniProtKB-UniRule"/>
</dbReference>
<dbReference type="Gene3D" id="3.30.559.10">
    <property type="entry name" value="Chloramphenicol acetyltransferase-like domain"/>
    <property type="match status" value="1"/>
</dbReference>
<evidence type="ECO:0000259" key="14">
    <source>
        <dbReference type="PROSITE" id="PS51826"/>
    </source>
</evidence>
<comment type="caution">
    <text evidence="15">The sequence shown here is derived from an EMBL/GenBank/DDBJ whole genome shotgun (WGS) entry which is preliminary data.</text>
</comment>
<dbReference type="Gene3D" id="4.10.320.10">
    <property type="entry name" value="E3-binding domain"/>
    <property type="match status" value="1"/>
</dbReference>
<evidence type="ECO:0000256" key="10">
    <source>
        <dbReference type="ARBA" id="ARBA00052761"/>
    </source>
</evidence>
<keyword evidence="9 11" id="KW-0012">Acyltransferase</keyword>
<comment type="pathway">
    <text evidence="2 11">Amino-acid degradation; L-lysine degradation via saccharopine pathway; glutaryl-CoA from L-lysine: step 6/6.</text>
</comment>
<evidence type="ECO:0000256" key="4">
    <source>
        <dbReference type="ARBA" id="ARBA00012945"/>
    </source>
</evidence>
<evidence type="ECO:0000259" key="13">
    <source>
        <dbReference type="PROSITE" id="PS50968"/>
    </source>
</evidence>
<dbReference type="InterPro" id="IPR004167">
    <property type="entry name" value="PSBD"/>
</dbReference>
<keyword evidence="8 11" id="KW-0450">Lipoyl</keyword>
<protein>
    <recommendedName>
        <fullName evidence="5 11">Dihydrolipoyllysine-residue succinyltransferase component of 2-oxoglutarate dehydrogenase complex</fullName>
        <ecNumber evidence="4 11">2.3.1.61</ecNumber>
    </recommendedName>
    <alternativeName>
        <fullName evidence="11">2-oxoglutarate dehydrogenase complex component E2</fullName>
    </alternativeName>
</protein>
<dbReference type="EMBL" id="CADCXN010000081">
    <property type="protein sequence ID" value="CAA9891854.1"/>
    <property type="molecule type" value="Genomic_DNA"/>
</dbReference>
<feature type="compositionally biased region" description="Basic and acidic residues" evidence="12">
    <location>
        <begin position="169"/>
        <end position="182"/>
    </location>
</feature>
<evidence type="ECO:0000256" key="6">
    <source>
        <dbReference type="ARBA" id="ARBA00022532"/>
    </source>
</evidence>
<dbReference type="PROSITE" id="PS00189">
    <property type="entry name" value="LIPOYL"/>
    <property type="match status" value="1"/>
</dbReference>
<evidence type="ECO:0000313" key="15">
    <source>
        <dbReference type="EMBL" id="CAA9891854.1"/>
    </source>
</evidence>
<dbReference type="Pfam" id="PF00364">
    <property type="entry name" value="Biotin_lipoyl"/>
    <property type="match status" value="1"/>
</dbReference>
<evidence type="ECO:0000256" key="12">
    <source>
        <dbReference type="SAM" id="MobiDB-lite"/>
    </source>
</evidence>
<evidence type="ECO:0000256" key="3">
    <source>
        <dbReference type="ARBA" id="ARBA00007317"/>
    </source>
</evidence>
<feature type="compositionally biased region" description="Basic and acidic residues" evidence="12">
    <location>
        <begin position="87"/>
        <end position="110"/>
    </location>
</feature>
<dbReference type="Proteomes" id="UP000494216">
    <property type="component" value="Unassembled WGS sequence"/>
</dbReference>